<dbReference type="GO" id="GO:0005524">
    <property type="term" value="F:ATP binding"/>
    <property type="evidence" value="ECO:0007669"/>
    <property type="project" value="InterPro"/>
</dbReference>
<comment type="caution">
    <text evidence="4">The sequence shown here is derived from an EMBL/GenBank/DDBJ whole genome shotgun (WGS) entry which is preliminary data.</text>
</comment>
<accession>A0A9D4UE22</accession>
<dbReference type="GO" id="GO:0016020">
    <property type="term" value="C:membrane"/>
    <property type="evidence" value="ECO:0007669"/>
    <property type="project" value="InterPro"/>
</dbReference>
<dbReference type="Proteomes" id="UP000886520">
    <property type="component" value="Chromosome 19"/>
</dbReference>
<reference evidence="4" key="1">
    <citation type="submission" date="2021-01" db="EMBL/GenBank/DDBJ databases">
        <title>Adiantum capillus-veneris genome.</title>
        <authorList>
            <person name="Fang Y."/>
            <person name="Liao Q."/>
        </authorList>
    </citation>
    <scope>NUCLEOTIDE SEQUENCE</scope>
    <source>
        <strain evidence="4">H3</strain>
        <tissue evidence="4">Leaf</tissue>
    </source>
</reference>
<proteinExistence type="predicted"/>
<evidence type="ECO:0000313" key="5">
    <source>
        <dbReference type="Proteomes" id="UP000886520"/>
    </source>
</evidence>
<keyword evidence="1" id="KW-0812">Transmembrane</keyword>
<evidence type="ECO:0000313" key="4">
    <source>
        <dbReference type="EMBL" id="KAI5065491.1"/>
    </source>
</evidence>
<protein>
    <submittedName>
        <fullName evidence="4">Uncharacterized protein</fullName>
    </submittedName>
</protein>
<gene>
    <name evidence="4" type="ORF">GOP47_0020186</name>
</gene>
<dbReference type="EMBL" id="JABFUD020000019">
    <property type="protein sequence ID" value="KAI5065491.1"/>
    <property type="molecule type" value="Genomic_DNA"/>
</dbReference>
<evidence type="ECO:0000256" key="2">
    <source>
        <dbReference type="ARBA" id="ARBA00022989"/>
    </source>
</evidence>
<dbReference type="AlphaFoldDB" id="A0A9D4UE22"/>
<dbReference type="Gene3D" id="1.20.1560.10">
    <property type="entry name" value="ABC transporter type 1, transmembrane domain"/>
    <property type="match status" value="1"/>
</dbReference>
<keyword evidence="5" id="KW-1185">Reference proteome</keyword>
<dbReference type="InterPro" id="IPR036640">
    <property type="entry name" value="ABC1_TM_sf"/>
</dbReference>
<name>A0A9D4UE22_ADICA</name>
<evidence type="ECO:0000256" key="1">
    <source>
        <dbReference type="ARBA" id="ARBA00022692"/>
    </source>
</evidence>
<keyword evidence="3" id="KW-0472">Membrane</keyword>
<sequence length="107" mass="11853">MAKFITLNLITFMPLSRRRPSHRLCSYVGEERTISAYNTALQKSFDLGKRGGTTKGVGVGYTCGLLFGVWASLLWNASTPVIYKATTVAYVRLGCDLSSQMLYYVKA</sequence>
<organism evidence="4 5">
    <name type="scientific">Adiantum capillus-veneris</name>
    <name type="common">Maidenhair fern</name>
    <dbReference type="NCBI Taxonomy" id="13818"/>
    <lineage>
        <taxon>Eukaryota</taxon>
        <taxon>Viridiplantae</taxon>
        <taxon>Streptophyta</taxon>
        <taxon>Embryophyta</taxon>
        <taxon>Tracheophyta</taxon>
        <taxon>Polypodiopsida</taxon>
        <taxon>Polypodiidae</taxon>
        <taxon>Polypodiales</taxon>
        <taxon>Pteridineae</taxon>
        <taxon>Pteridaceae</taxon>
        <taxon>Vittarioideae</taxon>
        <taxon>Adiantum</taxon>
    </lineage>
</organism>
<evidence type="ECO:0000256" key="3">
    <source>
        <dbReference type="ARBA" id="ARBA00023136"/>
    </source>
</evidence>
<keyword evidence="2" id="KW-1133">Transmembrane helix</keyword>